<name>A0ABU6JGB7_9BURK</name>
<dbReference type="EMBL" id="JAWIIV010000034">
    <property type="protein sequence ID" value="MEC4722702.1"/>
    <property type="molecule type" value="Genomic_DNA"/>
</dbReference>
<gene>
    <name evidence="2" type="ORF">RY831_26400</name>
</gene>
<dbReference type="InterPro" id="IPR051049">
    <property type="entry name" value="Dienelactone_hydrolase-like"/>
</dbReference>
<feature type="domain" description="Dienelactone hydrolase" evidence="1">
    <location>
        <begin position="16"/>
        <end position="143"/>
    </location>
</feature>
<keyword evidence="3" id="KW-1185">Reference proteome</keyword>
<reference evidence="2 3" key="1">
    <citation type="submission" date="2023-10" db="EMBL/GenBank/DDBJ databases">
        <title>Noviherbaspirillum sp. CPCC 100848 genome assembly.</title>
        <authorList>
            <person name="Li X.Y."/>
            <person name="Fang X.M."/>
        </authorList>
    </citation>
    <scope>NUCLEOTIDE SEQUENCE [LARGE SCALE GENOMIC DNA]</scope>
    <source>
        <strain evidence="2 3">CPCC 100848</strain>
    </source>
</reference>
<dbReference type="GO" id="GO:0016787">
    <property type="term" value="F:hydrolase activity"/>
    <property type="evidence" value="ECO:0007669"/>
    <property type="project" value="UniProtKB-KW"/>
</dbReference>
<evidence type="ECO:0000313" key="2">
    <source>
        <dbReference type="EMBL" id="MEC4722702.1"/>
    </source>
</evidence>
<dbReference type="PANTHER" id="PTHR46623">
    <property type="entry name" value="CARBOXYMETHYLENEBUTENOLIDASE-RELATED"/>
    <property type="match status" value="1"/>
</dbReference>
<dbReference type="InterPro" id="IPR029058">
    <property type="entry name" value="AB_hydrolase_fold"/>
</dbReference>
<dbReference type="PANTHER" id="PTHR46623:SF6">
    <property type="entry name" value="ALPHA_BETA-HYDROLASES SUPERFAMILY PROTEIN"/>
    <property type="match status" value="1"/>
</dbReference>
<evidence type="ECO:0000259" key="1">
    <source>
        <dbReference type="Pfam" id="PF01738"/>
    </source>
</evidence>
<keyword evidence="2" id="KW-0378">Hydrolase</keyword>
<accession>A0ABU6JGB7</accession>
<evidence type="ECO:0000313" key="3">
    <source>
        <dbReference type="Proteomes" id="UP001352263"/>
    </source>
</evidence>
<protein>
    <submittedName>
        <fullName evidence="2">Dienelactone hydrolase family protein</fullName>
    </submittedName>
</protein>
<dbReference type="Proteomes" id="UP001352263">
    <property type="component" value="Unassembled WGS sequence"/>
</dbReference>
<organism evidence="2 3">
    <name type="scientific">Noviherbaspirillum album</name>
    <dbReference type="NCBI Taxonomy" id="3080276"/>
    <lineage>
        <taxon>Bacteria</taxon>
        <taxon>Pseudomonadati</taxon>
        <taxon>Pseudomonadota</taxon>
        <taxon>Betaproteobacteria</taxon>
        <taxon>Burkholderiales</taxon>
        <taxon>Oxalobacteraceae</taxon>
        <taxon>Noviherbaspirillum</taxon>
    </lineage>
</organism>
<dbReference type="InterPro" id="IPR002925">
    <property type="entry name" value="Dienelactn_hydro"/>
</dbReference>
<proteinExistence type="predicted"/>
<dbReference type="Gene3D" id="3.40.50.1820">
    <property type="entry name" value="alpha/beta hydrolase"/>
    <property type="match status" value="1"/>
</dbReference>
<dbReference type="SUPFAM" id="SSF53474">
    <property type="entry name" value="alpha/beta-Hydrolases"/>
    <property type="match status" value="1"/>
</dbReference>
<sequence length="177" mass="18969">MFAHDGCEHIVYRKGKGPAVIIMHEVPGVSAEVIRFARKVANGGFTVYMPHVFGVIGVLTTETDRMKELAKLCIGRQFHALAEHRSNPIVDWLRALGRHAMDELGGPGVGAVGMCVTGNFALTMTLDPWIVAPVMAHPSCPLPITPAKVAAIHATRDGYKCAPAHPGRRLEGIGAAF</sequence>
<dbReference type="Pfam" id="PF01738">
    <property type="entry name" value="DLH"/>
    <property type="match status" value="1"/>
</dbReference>
<comment type="caution">
    <text evidence="2">The sequence shown here is derived from an EMBL/GenBank/DDBJ whole genome shotgun (WGS) entry which is preliminary data.</text>
</comment>